<protein>
    <submittedName>
        <fullName evidence="1">Uncharacterized protein</fullName>
    </submittedName>
</protein>
<proteinExistence type="predicted"/>
<gene>
    <name evidence="1" type="ORF">Zm00014a_014291</name>
</gene>
<dbReference type="EMBL" id="NCVQ01000006">
    <property type="protein sequence ID" value="PWZ20041.1"/>
    <property type="molecule type" value="Genomic_DNA"/>
</dbReference>
<sequence length="13" mass="1620">MPHLRNCWSIIYS</sequence>
<accession>A0A3L6EJ09</accession>
<dbReference type="Proteomes" id="UP000251960">
    <property type="component" value="Chromosome 5"/>
</dbReference>
<reference evidence="1" key="1">
    <citation type="journal article" date="2018" name="Nat. Genet.">
        <title>Extensive intraspecific gene order and gene structural variations between Mo17 and other maize genomes.</title>
        <authorList>
            <person name="Sun S."/>
            <person name="Zhou Y."/>
            <person name="Chen J."/>
            <person name="Shi J."/>
            <person name="Zhao H."/>
            <person name="Zhao H."/>
            <person name="Song W."/>
            <person name="Zhang M."/>
            <person name="Cui Y."/>
            <person name="Dong X."/>
            <person name="Liu H."/>
            <person name="Ma X."/>
            <person name="Jiao Y."/>
            <person name="Wang B."/>
            <person name="Wei X."/>
            <person name="Stein J.C."/>
            <person name="Glaubitz J.C."/>
            <person name="Lu F."/>
            <person name="Yu G."/>
            <person name="Liang C."/>
            <person name="Fengler K."/>
            <person name="Li B."/>
            <person name="Rafalski A."/>
            <person name="Schnable P.S."/>
            <person name="Ware D.H."/>
            <person name="Buckler E.S."/>
            <person name="Lai J."/>
        </authorList>
    </citation>
    <scope>NUCLEOTIDE SEQUENCE [LARGE SCALE GENOMIC DNA]</scope>
    <source>
        <tissue evidence="1">Seedling</tissue>
    </source>
</reference>
<name>A0A3L6EJ09_MAIZE</name>
<evidence type="ECO:0000313" key="1">
    <source>
        <dbReference type="EMBL" id="PWZ20041.1"/>
    </source>
</evidence>
<comment type="caution">
    <text evidence="1">The sequence shown here is derived from an EMBL/GenBank/DDBJ whole genome shotgun (WGS) entry which is preliminary data.</text>
</comment>
<organism evidence="1">
    <name type="scientific">Zea mays</name>
    <name type="common">Maize</name>
    <dbReference type="NCBI Taxonomy" id="4577"/>
    <lineage>
        <taxon>Eukaryota</taxon>
        <taxon>Viridiplantae</taxon>
        <taxon>Streptophyta</taxon>
        <taxon>Embryophyta</taxon>
        <taxon>Tracheophyta</taxon>
        <taxon>Spermatophyta</taxon>
        <taxon>Magnoliopsida</taxon>
        <taxon>Liliopsida</taxon>
        <taxon>Poales</taxon>
        <taxon>Poaceae</taxon>
        <taxon>PACMAD clade</taxon>
        <taxon>Panicoideae</taxon>
        <taxon>Andropogonodae</taxon>
        <taxon>Andropogoneae</taxon>
        <taxon>Tripsacinae</taxon>
        <taxon>Zea</taxon>
    </lineage>
</organism>